<proteinExistence type="predicted"/>
<feature type="compositionally biased region" description="Basic residues" evidence="1">
    <location>
        <begin position="1"/>
        <end position="10"/>
    </location>
</feature>
<protein>
    <submittedName>
        <fullName evidence="2">Uncharacterized protein</fullName>
    </submittedName>
</protein>
<gene>
    <name evidence="2" type="ORF">AVDCRST_MAG28-2509</name>
</gene>
<accession>A0A6J4QV70</accession>
<feature type="non-terminal residue" evidence="2">
    <location>
        <position position="33"/>
    </location>
</feature>
<feature type="non-terminal residue" evidence="2">
    <location>
        <position position="1"/>
    </location>
</feature>
<dbReference type="EMBL" id="CADCVE010000054">
    <property type="protein sequence ID" value="CAA9455975.1"/>
    <property type="molecule type" value="Genomic_DNA"/>
</dbReference>
<organism evidence="2">
    <name type="scientific">uncultured Rubrobacteraceae bacterium</name>
    <dbReference type="NCBI Taxonomy" id="349277"/>
    <lineage>
        <taxon>Bacteria</taxon>
        <taxon>Bacillati</taxon>
        <taxon>Actinomycetota</taxon>
        <taxon>Rubrobacteria</taxon>
        <taxon>Rubrobacterales</taxon>
        <taxon>Rubrobacteraceae</taxon>
        <taxon>environmental samples</taxon>
    </lineage>
</organism>
<reference evidence="2" key="1">
    <citation type="submission" date="2020-02" db="EMBL/GenBank/DDBJ databases">
        <authorList>
            <person name="Meier V. D."/>
        </authorList>
    </citation>
    <scope>NUCLEOTIDE SEQUENCE</scope>
    <source>
        <strain evidence="2">AVDCRST_MAG28</strain>
    </source>
</reference>
<dbReference type="AlphaFoldDB" id="A0A6J4QV70"/>
<evidence type="ECO:0000313" key="2">
    <source>
        <dbReference type="EMBL" id="CAA9455975.1"/>
    </source>
</evidence>
<name>A0A6J4QV70_9ACTN</name>
<feature type="region of interest" description="Disordered" evidence="1">
    <location>
        <begin position="1"/>
        <end position="33"/>
    </location>
</feature>
<evidence type="ECO:0000256" key="1">
    <source>
        <dbReference type="SAM" id="MobiDB-lite"/>
    </source>
</evidence>
<sequence length="33" mass="3570">DLRRSLRPGRHSGGDGGTEGCRTRLLRHATAPL</sequence>